<proteinExistence type="predicted"/>
<dbReference type="InterPro" id="IPR004155">
    <property type="entry name" value="PBS_lyase_HEAT"/>
</dbReference>
<protein>
    <submittedName>
        <fullName evidence="1">PBS lyase HEAT domain protein repeat-containing protein</fullName>
    </submittedName>
</protein>
<dbReference type="InterPro" id="IPR011989">
    <property type="entry name" value="ARM-like"/>
</dbReference>
<keyword evidence="2" id="KW-1185">Reference proteome</keyword>
<dbReference type="GO" id="GO:0016491">
    <property type="term" value="F:oxidoreductase activity"/>
    <property type="evidence" value="ECO:0007669"/>
    <property type="project" value="TreeGrafter"/>
</dbReference>
<dbReference type="EMBL" id="ABLD01000047">
    <property type="protein sequence ID" value="EDT06704.1"/>
    <property type="molecule type" value="Genomic_DNA"/>
</dbReference>
<evidence type="ECO:0000313" key="2">
    <source>
        <dbReference type="Proteomes" id="UP000005045"/>
    </source>
</evidence>
<dbReference type="RefSeq" id="WP_006053081.1">
    <property type="nucleotide sequence ID" value="NZ_ABLD01000047.1"/>
</dbReference>
<dbReference type="GO" id="GO:0016829">
    <property type="term" value="F:lyase activity"/>
    <property type="evidence" value="ECO:0007669"/>
    <property type="project" value="UniProtKB-KW"/>
</dbReference>
<comment type="caution">
    <text evidence="1">The sequence shown here is derived from an EMBL/GenBank/DDBJ whole genome shotgun (WGS) entry which is preliminary data.</text>
</comment>
<organism evidence="1 2">
    <name type="scientific">Paraburkholderia graminis (strain ATCC 700544 / DSM 17151 / LMG 18924 / NCIMB 13744 / C4D1M)</name>
    <dbReference type="NCBI Taxonomy" id="396598"/>
    <lineage>
        <taxon>Bacteria</taxon>
        <taxon>Pseudomonadati</taxon>
        <taxon>Pseudomonadota</taxon>
        <taxon>Betaproteobacteria</taxon>
        <taxon>Burkholderiales</taxon>
        <taxon>Burkholderiaceae</taxon>
        <taxon>Paraburkholderia</taxon>
    </lineage>
</organism>
<dbReference type="Pfam" id="PF13646">
    <property type="entry name" value="HEAT_2"/>
    <property type="match status" value="2"/>
</dbReference>
<reference evidence="1 2" key="1">
    <citation type="submission" date="2008-03" db="EMBL/GenBank/DDBJ databases">
        <title>Sequencing of the draft genome and assembly of Burkholderia graminis C4D1M.</title>
        <authorList>
            <consortium name="US DOE Joint Genome Institute (JGI-PGF)"/>
            <person name="Copeland A."/>
            <person name="Lucas S."/>
            <person name="Lapidus A."/>
            <person name="Glavina del Rio T."/>
            <person name="Dalin E."/>
            <person name="Tice H."/>
            <person name="Bruce D."/>
            <person name="Goodwin L."/>
            <person name="Pitluck S."/>
            <person name="Larimer F."/>
            <person name="Land M.L."/>
            <person name="Hauser L."/>
            <person name="Tiedje J."/>
            <person name="Richardson P."/>
        </authorList>
    </citation>
    <scope>NUCLEOTIDE SEQUENCE [LARGE SCALE GENOMIC DNA]</scope>
    <source>
        <strain evidence="2">ATCC 700544 / DSM 17151 / LMG 18924 / NCIMB 13744 / C4D1M</strain>
    </source>
</reference>
<evidence type="ECO:0000313" key="1">
    <source>
        <dbReference type="EMBL" id="EDT06704.1"/>
    </source>
</evidence>
<accession>B1GAY8</accession>
<gene>
    <name evidence="1" type="ORF">BgramDRAFT_6517</name>
</gene>
<dbReference type="OrthoDB" id="3464935at2"/>
<dbReference type="Proteomes" id="UP000005045">
    <property type="component" value="Unassembled WGS sequence"/>
</dbReference>
<dbReference type="InterPro" id="IPR016024">
    <property type="entry name" value="ARM-type_fold"/>
</dbReference>
<dbReference type="SUPFAM" id="SSF48371">
    <property type="entry name" value="ARM repeat"/>
    <property type="match status" value="1"/>
</dbReference>
<dbReference type="AlphaFoldDB" id="B1GAY8"/>
<keyword evidence="1" id="KW-0456">Lyase</keyword>
<dbReference type="PANTHER" id="PTHR12697:SF5">
    <property type="entry name" value="DEOXYHYPUSINE HYDROXYLASE"/>
    <property type="match status" value="1"/>
</dbReference>
<dbReference type="PANTHER" id="PTHR12697">
    <property type="entry name" value="PBS LYASE HEAT-LIKE PROTEIN"/>
    <property type="match status" value="1"/>
</dbReference>
<dbReference type="Gene3D" id="1.25.10.10">
    <property type="entry name" value="Leucine-rich Repeat Variant"/>
    <property type="match status" value="2"/>
</dbReference>
<sequence length="334" mass="35214">MTDSTDPNASLDAVPAEAIALLSRLASEDAVVRRIALLDLADLEDACVIEPIVDALRRDASPEVRSEAALVLASWERDDVVEALCGALLDGDASVRANAAQSLSELKHASSGAILLEWLKRPDSFMRAALLRALRELRVADAFAPALHALADADANVREQAIGVLGWLKNPLALEPLASLATSDADASIRRAAAAALGFAPPANRETTAALLSALRDDVWQVREEAATTLGKLRAAESREALEEALDDAYWQVRLRALRALGQIGDSASAARVAALLSHSISNVRKEAALALGEIGSSDDAPTLSALEAAEADGDPEVRKAARIALRQIAGRRP</sequence>
<dbReference type="SMART" id="SM00567">
    <property type="entry name" value="EZ_HEAT"/>
    <property type="match status" value="9"/>
</dbReference>
<name>B1GAY8_PARG4</name>